<keyword evidence="3" id="KW-1185">Reference proteome</keyword>
<dbReference type="Gene3D" id="2.60.20.10">
    <property type="entry name" value="Crystallins"/>
    <property type="match status" value="1"/>
</dbReference>
<feature type="signal peptide" evidence="1">
    <location>
        <begin position="1"/>
        <end position="18"/>
    </location>
</feature>
<keyword evidence="1" id="KW-0732">Signal</keyword>
<proteinExistence type="predicted"/>
<sequence length="107" mass="11701">MKLLYFILIALICALAHAQEGDSFEITFYKQPNYKNQNGIISGSVLPGGGAGAKKGNITVASFKAPSWLQVTLFEDVYFGGKSHVYKGSQKKISPPVAVRSVKWKHL</sequence>
<feature type="chain" id="PRO_5004508855" evidence="1">
    <location>
        <begin position="19"/>
        <end position="107"/>
    </location>
</feature>
<dbReference type="Proteomes" id="UP000014254">
    <property type="component" value="Unassembled WGS sequence"/>
</dbReference>
<dbReference type="EMBL" id="KE124062">
    <property type="protein sequence ID" value="EPB83686.1"/>
    <property type="molecule type" value="Genomic_DNA"/>
</dbReference>
<evidence type="ECO:0000313" key="3">
    <source>
        <dbReference type="Proteomes" id="UP000014254"/>
    </source>
</evidence>
<name>S2J0U3_MUCC1</name>
<gene>
    <name evidence="2" type="ORF">HMPREF1544_09536</name>
</gene>
<evidence type="ECO:0000313" key="2">
    <source>
        <dbReference type="EMBL" id="EPB83686.1"/>
    </source>
</evidence>
<dbReference type="OrthoDB" id="2287527at2759"/>
<accession>S2J0U3</accession>
<dbReference type="OMA" id="SVKWKHL"/>
<evidence type="ECO:0000256" key="1">
    <source>
        <dbReference type="SAM" id="SignalP"/>
    </source>
</evidence>
<dbReference type="VEuPathDB" id="FungiDB:HMPREF1544_09536"/>
<organism evidence="2 3">
    <name type="scientific">Mucor circinelloides f. circinelloides (strain 1006PhL)</name>
    <name type="common">Mucormycosis agent</name>
    <name type="synonym">Calyptromyces circinelloides</name>
    <dbReference type="NCBI Taxonomy" id="1220926"/>
    <lineage>
        <taxon>Eukaryota</taxon>
        <taxon>Fungi</taxon>
        <taxon>Fungi incertae sedis</taxon>
        <taxon>Mucoromycota</taxon>
        <taxon>Mucoromycotina</taxon>
        <taxon>Mucoromycetes</taxon>
        <taxon>Mucorales</taxon>
        <taxon>Mucorineae</taxon>
        <taxon>Mucoraceae</taxon>
        <taxon>Mucor</taxon>
    </lineage>
</organism>
<dbReference type="InParanoid" id="S2J0U3"/>
<dbReference type="AlphaFoldDB" id="S2J0U3"/>
<reference evidence="3" key="1">
    <citation type="submission" date="2013-05" db="EMBL/GenBank/DDBJ databases">
        <title>The Genome sequence of Mucor circinelloides f. circinelloides 1006PhL.</title>
        <authorList>
            <consortium name="The Broad Institute Genomics Platform"/>
            <person name="Cuomo C."/>
            <person name="Earl A."/>
            <person name="Findley K."/>
            <person name="Lee S.C."/>
            <person name="Walker B."/>
            <person name="Young S."/>
            <person name="Zeng Q."/>
            <person name="Gargeya S."/>
            <person name="Fitzgerald M."/>
            <person name="Haas B."/>
            <person name="Abouelleil A."/>
            <person name="Allen A.W."/>
            <person name="Alvarado L."/>
            <person name="Arachchi H.M."/>
            <person name="Berlin A.M."/>
            <person name="Chapman S.B."/>
            <person name="Gainer-Dewar J."/>
            <person name="Goldberg J."/>
            <person name="Griggs A."/>
            <person name="Gujja S."/>
            <person name="Hansen M."/>
            <person name="Howarth C."/>
            <person name="Imamovic A."/>
            <person name="Ireland A."/>
            <person name="Larimer J."/>
            <person name="McCowan C."/>
            <person name="Murphy C."/>
            <person name="Pearson M."/>
            <person name="Poon T.W."/>
            <person name="Priest M."/>
            <person name="Roberts A."/>
            <person name="Saif S."/>
            <person name="Shea T."/>
            <person name="Sisk P."/>
            <person name="Sykes S."/>
            <person name="Wortman J."/>
            <person name="Nusbaum C."/>
            <person name="Birren B."/>
        </authorList>
    </citation>
    <scope>NUCLEOTIDE SEQUENCE [LARGE SCALE GENOMIC DNA]</scope>
    <source>
        <strain evidence="3">1006PhL</strain>
    </source>
</reference>
<protein>
    <submittedName>
        <fullName evidence="2">Uncharacterized protein</fullName>
    </submittedName>
</protein>